<gene>
    <name evidence="4" type="ORF">JM64_07310</name>
</gene>
<dbReference type="PANTHER" id="PTHR30483">
    <property type="entry name" value="LEUCINE-SPECIFIC-BINDING PROTEIN"/>
    <property type="match status" value="1"/>
</dbReference>
<protein>
    <submittedName>
        <fullName evidence="4">Branched-chain amino acid ABC transporter substrate-binding protein</fullName>
    </submittedName>
</protein>
<dbReference type="InterPro" id="IPR051010">
    <property type="entry name" value="BCAA_transport"/>
</dbReference>
<dbReference type="EMBL" id="CP011393">
    <property type="protein sequence ID" value="ANE42329.1"/>
    <property type="molecule type" value="Genomic_DNA"/>
</dbReference>
<proteinExistence type="inferred from homology"/>
<evidence type="ECO:0000256" key="1">
    <source>
        <dbReference type="ARBA" id="ARBA00010062"/>
    </source>
</evidence>
<name>A0A172T5M6_FERPE</name>
<dbReference type="KEGG" id="fng:JM64_07310"/>
<organism evidence="4 5">
    <name type="scientific">Fervidobacterium pennivorans</name>
    <dbReference type="NCBI Taxonomy" id="93466"/>
    <lineage>
        <taxon>Bacteria</taxon>
        <taxon>Thermotogati</taxon>
        <taxon>Thermotogota</taxon>
        <taxon>Thermotogae</taxon>
        <taxon>Thermotogales</taxon>
        <taxon>Fervidobacteriaceae</taxon>
        <taxon>Fervidobacterium</taxon>
    </lineage>
</organism>
<dbReference type="Proteomes" id="UP000077096">
    <property type="component" value="Chromosome"/>
</dbReference>
<dbReference type="Pfam" id="PF13458">
    <property type="entry name" value="Peripla_BP_6"/>
    <property type="match status" value="1"/>
</dbReference>
<keyword evidence="2" id="KW-0732">Signal</keyword>
<dbReference type="InterPro" id="IPR028081">
    <property type="entry name" value="Leu-bd"/>
</dbReference>
<dbReference type="CDD" id="cd06347">
    <property type="entry name" value="PBP1_ABC_LivK_ligand_binding-like"/>
    <property type="match status" value="1"/>
</dbReference>
<dbReference type="SUPFAM" id="SSF53822">
    <property type="entry name" value="Periplasmic binding protein-like I"/>
    <property type="match status" value="1"/>
</dbReference>
<dbReference type="InterPro" id="IPR028082">
    <property type="entry name" value="Peripla_BP_I"/>
</dbReference>
<dbReference type="OrthoDB" id="9783240at2"/>
<dbReference type="AlphaFoldDB" id="A0A172T5M6"/>
<comment type="similarity">
    <text evidence="1">Belongs to the leucine-binding protein family.</text>
</comment>
<dbReference type="PATRIC" id="fig|93466.3.peg.1547"/>
<accession>A0A172T5M6</accession>
<evidence type="ECO:0000256" key="2">
    <source>
        <dbReference type="ARBA" id="ARBA00022729"/>
    </source>
</evidence>
<evidence type="ECO:0000259" key="3">
    <source>
        <dbReference type="Pfam" id="PF13458"/>
    </source>
</evidence>
<evidence type="ECO:0000313" key="4">
    <source>
        <dbReference type="EMBL" id="ANE42329.1"/>
    </source>
</evidence>
<dbReference type="PANTHER" id="PTHR30483:SF6">
    <property type="entry name" value="PERIPLASMIC BINDING PROTEIN OF ABC TRANSPORTER FOR NATURAL AMINO ACIDS"/>
    <property type="match status" value="1"/>
</dbReference>
<reference evidence="4 5" key="1">
    <citation type="submission" date="2014-08" db="EMBL/GenBank/DDBJ databases">
        <title>Fervidobacterium pennivorans DYC genome.</title>
        <authorList>
            <person name="Wushke S."/>
        </authorList>
    </citation>
    <scope>NUCLEOTIDE SEQUENCE [LARGE SCALE GENOMIC DNA]</scope>
    <source>
        <strain evidence="4 5">DYC</strain>
    </source>
</reference>
<feature type="domain" description="Leucine-binding protein" evidence="3">
    <location>
        <begin position="23"/>
        <end position="361"/>
    </location>
</feature>
<sequence>MLKRLFTILGILLIFSAIFAANEIVIGVTQPLTGNYAMGGQLGLRGIEMAYEEVPSVLGRPIKLVVLDNKSDKIEAANVVTRLIEQFKVSAIIGTYSSALGIPGAEIANKNKVVYIAPSNTNPLVTKDKPFVFRVCFIDPFQGTVMAKFAVQHLKAKTAAVIYDVSNDYSVGLAYYFRDAFVKLTGDPKSVKVYIAYQGGDQDFTAQLTAIKKANPDVIFIPAGIVGDAALIAKQARELGLKQPLLGGDTWDLPQLIEIGGSAVEGAYYSTMFDVKAELSDKTKPFVEKYRKKYNEDPGYLPALAYDAYMVLVAAIKRAGSDDPEKIRRALLTTDFIGVSGRIRFDQNRDAIKDAVIKTIKNGKFEFVTVIKGE</sequence>
<dbReference type="Gene3D" id="3.40.50.2300">
    <property type="match status" value="2"/>
</dbReference>
<evidence type="ECO:0000313" key="5">
    <source>
        <dbReference type="Proteomes" id="UP000077096"/>
    </source>
</evidence>